<dbReference type="AlphaFoldDB" id="A0A947CXQ5"/>
<sequence>MENVMKRVDIDLPDVLQNLPKRRGKRPQIDIRYPCPQTEDPSPEMIRQTLLARACRLPGVTCRPTEMRVPGGTALVMEEELAEGQPEAYIFRREFAIVRPDGSVHLPLLPEWGEHVLRQGWATIHPVARYLAGALPPQNLIVYAPRDDKELDVIWRIVQAGYFYARGWIVPLASS</sequence>
<evidence type="ECO:0000313" key="2">
    <source>
        <dbReference type="EMBL" id="MBT9282568.1"/>
    </source>
</evidence>
<organism evidence="2 3">
    <name type="scientific">Hydrogenibacillus schlegelii</name>
    <name type="common">Bacillus schlegelii</name>
    <dbReference type="NCBI Taxonomy" id="1484"/>
    <lineage>
        <taxon>Bacteria</taxon>
        <taxon>Bacillati</taxon>
        <taxon>Bacillota</taxon>
        <taxon>Bacilli</taxon>
        <taxon>Bacillales</taxon>
        <taxon>Bacillales Family X. Incertae Sedis</taxon>
        <taxon>Hydrogenibacillus</taxon>
    </lineage>
</organism>
<feature type="domain" description="Luciferase" evidence="1">
    <location>
        <begin position="92"/>
        <end position="160"/>
    </location>
</feature>
<dbReference type="PANTHER" id="PTHR38695:SF1">
    <property type="entry name" value="AMINO ACID PERMEASE_ SLC12A DOMAIN-CONTAINING PROTEIN"/>
    <property type="match status" value="1"/>
</dbReference>
<dbReference type="Proteomes" id="UP000748108">
    <property type="component" value="Unassembled WGS sequence"/>
</dbReference>
<evidence type="ECO:0000313" key="3">
    <source>
        <dbReference type="Proteomes" id="UP000748108"/>
    </source>
</evidence>
<proteinExistence type="predicted"/>
<reference evidence="2" key="1">
    <citation type="journal article" date="2021" name="Microbiology">
        <title>Metagenomic Analysis of the Microbial Community in the Underground Coal Fire Area (Kemerovo Region, Russia) Revealed Predominance of Thermophilic Members of the Phyla Deinococcus-thermus, Aquificae, and Firmicutes.</title>
        <authorList>
            <person name="Kadnikov V."/>
            <person name="Mardanov A.V."/>
            <person name="Beletsky A.V."/>
            <person name="Karnachuk O.V."/>
            <person name="Ravin N.V."/>
        </authorList>
    </citation>
    <scope>NUCLEOTIDE SEQUENCE</scope>
    <source>
        <strain evidence="2">RBS10-49</strain>
    </source>
</reference>
<dbReference type="PANTHER" id="PTHR38695">
    <property type="entry name" value="AMINO ACID PERMEASE_ SLC12A DOMAIN-CONTAINING PROTEIN"/>
    <property type="match status" value="1"/>
</dbReference>
<comment type="caution">
    <text evidence="2">The sequence shown here is derived from an EMBL/GenBank/DDBJ whole genome shotgun (WGS) entry which is preliminary data.</text>
</comment>
<dbReference type="InterPro" id="IPR040841">
    <property type="entry name" value="Luciferase_dom"/>
</dbReference>
<dbReference type="InterPro" id="IPR048273">
    <property type="entry name" value="Luciferase"/>
</dbReference>
<protein>
    <recommendedName>
        <fullName evidence="1">Luciferase domain-containing protein</fullName>
    </recommendedName>
</protein>
<dbReference type="EMBL" id="JAHHQF010000061">
    <property type="protein sequence ID" value="MBT9282568.1"/>
    <property type="molecule type" value="Genomic_DNA"/>
</dbReference>
<gene>
    <name evidence="2" type="ORF">KM312_07950</name>
</gene>
<accession>A0A947CXQ5</accession>
<dbReference type="Pfam" id="PF17648">
    <property type="entry name" value="Luciferase"/>
    <property type="match status" value="1"/>
</dbReference>
<name>A0A947CXQ5_HYDSH</name>
<evidence type="ECO:0000259" key="1">
    <source>
        <dbReference type="Pfam" id="PF17648"/>
    </source>
</evidence>